<protein>
    <recommendedName>
        <fullName evidence="16">Vigilin</fullName>
    </recommendedName>
    <alternativeName>
        <fullName evidence="18">High density lipoprotein-binding protein</fullName>
    </alternativeName>
</protein>
<evidence type="ECO:0000256" key="4">
    <source>
        <dbReference type="ARBA" id="ARBA00022490"/>
    </source>
</evidence>
<dbReference type="GO" id="GO:0003729">
    <property type="term" value="F:mRNA binding"/>
    <property type="evidence" value="ECO:0007669"/>
    <property type="project" value="TreeGrafter"/>
</dbReference>
<dbReference type="CDD" id="cd22414">
    <property type="entry name" value="KH-I_Vigilin_rpt11"/>
    <property type="match status" value="1"/>
</dbReference>
<evidence type="ECO:0000256" key="12">
    <source>
        <dbReference type="ARBA" id="ARBA00023098"/>
    </source>
</evidence>
<dbReference type="GO" id="GO:0005737">
    <property type="term" value="C:cytoplasm"/>
    <property type="evidence" value="ECO:0007669"/>
    <property type="project" value="UniProtKB-SubCell"/>
</dbReference>
<evidence type="ECO:0000256" key="8">
    <source>
        <dbReference type="ARBA" id="ARBA00022850"/>
    </source>
</evidence>
<dbReference type="CDD" id="cd22410">
    <property type="entry name" value="KH-I_Vigilin_rpt7"/>
    <property type="match status" value="1"/>
</dbReference>
<comment type="subcellular location">
    <subcellularLocation>
        <location evidence="2">Cytoplasm</location>
    </subcellularLocation>
    <subcellularLocation>
        <location evidence="1">Nucleus</location>
    </subcellularLocation>
</comment>
<dbReference type="InterPro" id="IPR057778">
    <property type="entry name" value="KH_Vigilin_N"/>
</dbReference>
<dbReference type="FunFam" id="3.30.1370.10:FF:000018">
    <property type="entry name" value="vigilin isoform X1"/>
    <property type="match status" value="2"/>
</dbReference>
<feature type="region of interest" description="Disordered" evidence="21">
    <location>
        <begin position="835"/>
        <end position="854"/>
    </location>
</feature>
<keyword evidence="14" id="KW-0753">Steroid metabolism</keyword>
<keyword evidence="8" id="KW-0345">HDL</keyword>
<dbReference type="Proteomes" id="UP000472264">
    <property type="component" value="Chromosome 18"/>
</dbReference>
<feature type="coiled-coil region" evidence="20">
    <location>
        <begin position="1015"/>
        <end position="1042"/>
    </location>
</feature>
<keyword evidence="3" id="KW-0813">Transport</keyword>
<keyword evidence="12" id="KW-0443">Lipid metabolism</keyword>
<dbReference type="FunFam" id="3.30.1370.10:FF:000039">
    <property type="entry name" value="vigilin isoform X1"/>
    <property type="match status" value="1"/>
</dbReference>
<evidence type="ECO:0000256" key="9">
    <source>
        <dbReference type="ARBA" id="ARBA00022884"/>
    </source>
</evidence>
<evidence type="ECO:0000256" key="15">
    <source>
        <dbReference type="ARBA" id="ARBA00023242"/>
    </source>
</evidence>
<keyword evidence="5" id="KW-0153">Cholesterol metabolism</keyword>
<dbReference type="CDD" id="cd22405">
    <property type="entry name" value="KH-I_Vigilin_rpt1"/>
    <property type="match status" value="1"/>
</dbReference>
<feature type="domain" description="K Homology" evidence="22">
    <location>
        <begin position="143"/>
        <end position="211"/>
    </location>
</feature>
<dbReference type="CDD" id="cd22412">
    <property type="entry name" value="KH-I_Vigilin_rpt9"/>
    <property type="match status" value="1"/>
</dbReference>
<feature type="compositionally biased region" description="Basic and acidic residues" evidence="21">
    <location>
        <begin position="12"/>
        <end position="21"/>
    </location>
</feature>
<evidence type="ECO:0000256" key="14">
    <source>
        <dbReference type="ARBA" id="ARBA00023221"/>
    </source>
</evidence>
<evidence type="ECO:0000256" key="2">
    <source>
        <dbReference type="ARBA" id="ARBA00004496"/>
    </source>
</evidence>
<evidence type="ECO:0000256" key="11">
    <source>
        <dbReference type="ARBA" id="ARBA00023055"/>
    </source>
</evidence>
<evidence type="ECO:0000256" key="6">
    <source>
        <dbReference type="ARBA" id="ARBA00022553"/>
    </source>
</evidence>
<gene>
    <name evidence="23" type="primary">hdlbpb</name>
</gene>
<feature type="domain" description="K Homology" evidence="22">
    <location>
        <begin position="577"/>
        <end position="646"/>
    </location>
</feature>
<evidence type="ECO:0000256" key="7">
    <source>
        <dbReference type="ARBA" id="ARBA00022737"/>
    </source>
</evidence>
<reference evidence="23" key="1">
    <citation type="submission" date="2021-04" db="EMBL/GenBank/DDBJ databases">
        <authorList>
            <consortium name="Wellcome Sanger Institute Data Sharing"/>
        </authorList>
    </citation>
    <scope>NUCLEOTIDE SEQUENCE [LARGE SCALE GENOMIC DNA]</scope>
</reference>
<feature type="domain" description="K Homology" evidence="22">
    <location>
        <begin position="797"/>
        <end position="886"/>
    </location>
</feature>
<keyword evidence="6" id="KW-0597">Phosphoprotein</keyword>
<feature type="domain" description="K Homology" evidence="22">
    <location>
        <begin position="724"/>
        <end position="793"/>
    </location>
</feature>
<evidence type="ECO:0000256" key="21">
    <source>
        <dbReference type="SAM" id="MobiDB-lite"/>
    </source>
</evidence>
<dbReference type="Ensembl" id="ENSENLT00000035047.1">
    <property type="protein sequence ID" value="ENSENLP00000034113.1"/>
    <property type="gene ID" value="ENSENLG00000014176.1"/>
</dbReference>
<feature type="domain" description="K Homology" evidence="22">
    <location>
        <begin position="505"/>
        <end position="573"/>
    </location>
</feature>
<feature type="coiled-coil region" evidence="20">
    <location>
        <begin position="701"/>
        <end position="728"/>
    </location>
</feature>
<keyword evidence="9 19" id="KW-0694">RNA-binding</keyword>
<dbReference type="PANTHER" id="PTHR10627">
    <property type="entry name" value="SCP160"/>
    <property type="match status" value="1"/>
</dbReference>
<keyword evidence="4" id="KW-0963">Cytoplasm</keyword>
<dbReference type="SUPFAM" id="SSF54791">
    <property type="entry name" value="Eukaryotic type KH-domain (KH-domain type I)"/>
    <property type="match status" value="12"/>
</dbReference>
<feature type="domain" description="K Homology" evidence="22">
    <location>
        <begin position="288"/>
        <end position="354"/>
    </location>
</feature>
<dbReference type="InterPro" id="IPR036612">
    <property type="entry name" value="KH_dom_type_1_sf"/>
</dbReference>
<accession>A0A665VR97</accession>
<feature type="domain" description="K Homology" evidence="22">
    <location>
        <begin position="215"/>
        <end position="283"/>
    </location>
</feature>
<dbReference type="Gene3D" id="3.30.1370.10">
    <property type="entry name" value="K Homology domain, type 1"/>
    <property type="match status" value="13"/>
</dbReference>
<feature type="domain" description="K Homology" evidence="22">
    <location>
        <begin position="887"/>
        <end position="953"/>
    </location>
</feature>
<dbReference type="FunFam" id="3.30.1370.10:FF:000033">
    <property type="entry name" value="vigilin isoform X1"/>
    <property type="match status" value="1"/>
</dbReference>
<dbReference type="InterPro" id="IPR004088">
    <property type="entry name" value="KH_dom_type_1"/>
</dbReference>
<proteinExistence type="predicted"/>
<sequence>MSSVAVLTPESFAEHRSGLKDQEITEDEAYIPTYLEAFPPLPEKGTPGEKSGEPASAWGSKIRPIKASVITQVFHVPLEERRYKDNSQFGEGEEAKVCLDIMQRTGAHIELSLAKDQGLSIMVTGKLDSVMKARKEIVARLQTQASATVAIPKEHHRFVIGKNGEKLQELELKTATKIAIPRPDDPSANIRITGTKEGIEKARHEILLISAEQDKRAVERLSLEKAFHPFIAGAHNRLVQELSQETGARISIPPPSLPKDEIVITGEKEAVALAVNRIRTIYDDKAKSVMVVEVTAPAWLHRFIIGKKGQNIGRITQQLPRVHIEFTDGEERISLEGPTEEVEQAQAQIQEIIKDLLVRMDYTEVIIDQRFHRHLIGKNGANINRIKEQYKVSVRIPQDSERSGLVRIEGDPKGVQLARRELIEMVQRMENERTKDLIVEQKFHRTIIGQKGEKIKEVRDKFPEVIINFPDPSQKSDIVQLRGPKNEVEKCAKFLQKIIADLIENSFSLSVPIFKQFHKNIIGKGGANIKKIREETNTKIDLPTENSNSEMIIITGKKSNCEVARERILAIQRELANIKESEVTIPAKLHNSLIGSKGCLVRSIMEDCGGVHIHFPSEGSGSDKVTIRGPAGEVEKAKKQLLQLAEEKQVNNFTAELQAKPEYHKFLIGRGGANIRRVRDKTGARIIFPSPDDTEQELITIVGKEEAVRQAQKELEILVKNLDDVVEDTMVVDIRHHRHFVCRRGQVLRELAEEYGGVAVSFPRTGANSQRVSLKGAKDCVDAAKKRIQEIIEDLESQVSVEVAIPQRYHRAIMGPKGFRIQHITREHEVQIKFPERDDSTEAPPQENGEVSPEAEFVPRKCDIITISGRAEKCELAKAALLALVPITEDVEVSYELHRYIIGQKGSGIRKMMEEYEVNIWVPQPEKQLDVIKVTGLAANVERAKQGLLERVKELQAEQEDRALRSFKITMSVDPKFHPKIIGRKGAVISQIRKDHDVSIQFPDKGDEQQDLIVISGYERNVEEARQAIQQLVAELQEMVSQDVHLDPRTHARIIGARGKAIRKLMEEFKVDIRFPQPSSDEPDKVTVTGLPETVDNAIDHLLNLEEEYLLSVTETETLAAYMKPPSGGPAKGFVVRDAPWNAAGNKAPDMSSAEDFPTFGTGVAPKQASAWGPKKF</sequence>
<evidence type="ECO:0000259" key="22">
    <source>
        <dbReference type="SMART" id="SM00322"/>
    </source>
</evidence>
<dbReference type="CDD" id="cd22407">
    <property type="entry name" value="KH-I_Vigilin_rpt3"/>
    <property type="match status" value="1"/>
</dbReference>
<feature type="region of interest" description="Disordered" evidence="21">
    <location>
        <begin position="1146"/>
        <end position="1177"/>
    </location>
</feature>
<dbReference type="CDD" id="cd22409">
    <property type="entry name" value="KH-I_Vigilin_rpt5"/>
    <property type="match status" value="1"/>
</dbReference>
<evidence type="ECO:0000256" key="10">
    <source>
        <dbReference type="ARBA" id="ARBA00022990"/>
    </source>
</evidence>
<feature type="domain" description="K Homology" evidence="22">
    <location>
        <begin position="431"/>
        <end position="500"/>
    </location>
</feature>
<dbReference type="Pfam" id="PF24668">
    <property type="entry name" value="KH_Vigilin"/>
    <property type="match status" value="1"/>
</dbReference>
<name>A0A665VR97_ECHNA</name>
<dbReference type="GO" id="GO:0005634">
    <property type="term" value="C:nucleus"/>
    <property type="evidence" value="ECO:0007669"/>
    <property type="project" value="UniProtKB-SubCell"/>
</dbReference>
<evidence type="ECO:0000313" key="24">
    <source>
        <dbReference type="Proteomes" id="UP000472264"/>
    </source>
</evidence>
<dbReference type="CDD" id="cd22416">
    <property type="entry name" value="KH-I_Vigilin_rpt13"/>
    <property type="match status" value="1"/>
</dbReference>
<evidence type="ECO:0000313" key="23">
    <source>
        <dbReference type="Ensembl" id="ENSENLP00000034113.1"/>
    </source>
</evidence>
<feature type="domain" description="K Homology" evidence="22">
    <location>
        <begin position="1038"/>
        <end position="1107"/>
    </location>
</feature>
<keyword evidence="20" id="KW-0175">Coiled coil</keyword>
<dbReference type="CDD" id="cd22406">
    <property type="entry name" value="KH-I_Vigilin_rpt2"/>
    <property type="match status" value="1"/>
</dbReference>
<dbReference type="InterPro" id="IPR004087">
    <property type="entry name" value="KH_dom"/>
</dbReference>
<evidence type="ECO:0000256" key="19">
    <source>
        <dbReference type="PROSITE-ProRule" id="PRU00117"/>
    </source>
</evidence>
<evidence type="ECO:0000256" key="1">
    <source>
        <dbReference type="ARBA" id="ARBA00004123"/>
    </source>
</evidence>
<evidence type="ECO:0000256" key="5">
    <source>
        <dbReference type="ARBA" id="ARBA00022548"/>
    </source>
</evidence>
<dbReference type="GO" id="GO:0006869">
    <property type="term" value="P:lipid transport"/>
    <property type="evidence" value="ECO:0007669"/>
    <property type="project" value="UniProtKB-KW"/>
</dbReference>
<feature type="region of interest" description="Disordered" evidence="21">
    <location>
        <begin position="1"/>
        <end position="21"/>
    </location>
</feature>
<reference evidence="23" key="3">
    <citation type="submission" date="2025-09" db="UniProtKB">
        <authorList>
            <consortium name="Ensembl"/>
        </authorList>
    </citation>
    <scope>IDENTIFICATION</scope>
</reference>
<dbReference type="PANTHER" id="PTHR10627:SF67">
    <property type="entry name" value="HIGH DENSITY LIPOPROTEIN-BINDING PROTEIN B"/>
    <property type="match status" value="1"/>
</dbReference>
<dbReference type="AlphaFoldDB" id="A0A665VR97"/>
<dbReference type="SMART" id="SM00322">
    <property type="entry name" value="KH"/>
    <property type="match status" value="13"/>
</dbReference>
<reference evidence="23" key="2">
    <citation type="submission" date="2025-08" db="UniProtKB">
        <authorList>
            <consortium name="Ensembl"/>
        </authorList>
    </citation>
    <scope>IDENTIFICATION</scope>
</reference>
<keyword evidence="13" id="KW-1207">Sterol metabolism</keyword>
<dbReference type="GO" id="GO:0008203">
    <property type="term" value="P:cholesterol metabolic process"/>
    <property type="evidence" value="ECO:0007669"/>
    <property type="project" value="UniProtKB-KW"/>
</dbReference>
<evidence type="ECO:0000256" key="13">
    <source>
        <dbReference type="ARBA" id="ARBA00023166"/>
    </source>
</evidence>
<evidence type="ECO:0000256" key="20">
    <source>
        <dbReference type="SAM" id="Coils"/>
    </source>
</evidence>
<dbReference type="CDD" id="cd02394">
    <property type="entry name" value="KH-I_Vigilin_rpt6"/>
    <property type="match status" value="1"/>
</dbReference>
<keyword evidence="24" id="KW-1185">Reference proteome</keyword>
<feature type="domain" description="K Homology" evidence="22">
    <location>
        <begin position="651"/>
        <end position="720"/>
    </location>
</feature>
<keyword evidence="7" id="KW-0677">Repeat</keyword>
<feature type="domain" description="K Homology" evidence="22">
    <location>
        <begin position="965"/>
        <end position="1034"/>
    </location>
</feature>
<keyword evidence="10" id="KW-0007">Acetylation</keyword>
<evidence type="ECO:0000256" key="17">
    <source>
        <dbReference type="ARBA" id="ARBA00055815"/>
    </source>
</evidence>
<keyword evidence="15" id="KW-0539">Nucleus</keyword>
<dbReference type="FunFam" id="3.30.1370.10:FF:000046">
    <property type="entry name" value="High density lipoprotein binding protein"/>
    <property type="match status" value="1"/>
</dbReference>
<dbReference type="PROSITE" id="PS50084">
    <property type="entry name" value="KH_TYPE_1"/>
    <property type="match status" value="13"/>
</dbReference>
<dbReference type="GO" id="GO:0034364">
    <property type="term" value="C:high-density lipoprotein particle"/>
    <property type="evidence" value="ECO:0007669"/>
    <property type="project" value="UniProtKB-KW"/>
</dbReference>
<comment type="function">
    <text evidence="17">Appears to play a role in cell sterol metabolism. It may function to protect cells from over-accumulation of cholesterol.</text>
</comment>
<dbReference type="CDD" id="cd22413">
    <property type="entry name" value="KH-I_Vigilin_rpt10"/>
    <property type="match status" value="1"/>
</dbReference>
<keyword evidence="11" id="KW-0445">Lipid transport</keyword>
<evidence type="ECO:0000256" key="3">
    <source>
        <dbReference type="ARBA" id="ARBA00022448"/>
    </source>
</evidence>
<dbReference type="CDD" id="cd22411">
    <property type="entry name" value="KH-I_Vigilin_rpt8"/>
    <property type="match status" value="1"/>
</dbReference>
<evidence type="ECO:0000256" key="18">
    <source>
        <dbReference type="ARBA" id="ARBA00077940"/>
    </source>
</evidence>
<organism evidence="23 24">
    <name type="scientific">Echeneis naucrates</name>
    <name type="common">Live sharksucker</name>
    <dbReference type="NCBI Taxonomy" id="173247"/>
    <lineage>
        <taxon>Eukaryota</taxon>
        <taxon>Metazoa</taxon>
        <taxon>Chordata</taxon>
        <taxon>Craniata</taxon>
        <taxon>Vertebrata</taxon>
        <taxon>Euteleostomi</taxon>
        <taxon>Actinopterygii</taxon>
        <taxon>Neopterygii</taxon>
        <taxon>Teleostei</taxon>
        <taxon>Neoteleostei</taxon>
        <taxon>Acanthomorphata</taxon>
        <taxon>Carangaria</taxon>
        <taxon>Carangiformes</taxon>
        <taxon>Echeneidae</taxon>
        <taxon>Echeneis</taxon>
    </lineage>
</organism>
<feature type="domain" description="K Homology" evidence="22">
    <location>
        <begin position="359"/>
        <end position="427"/>
    </location>
</feature>
<evidence type="ECO:0000256" key="16">
    <source>
        <dbReference type="ARBA" id="ARBA00039270"/>
    </source>
</evidence>
<dbReference type="CDD" id="cd22417">
    <property type="entry name" value="KH-I_Vigilin_rpt14"/>
    <property type="match status" value="1"/>
</dbReference>
<dbReference type="CDD" id="cd22418">
    <property type="entry name" value="KH-I_Vigilin_rpt15"/>
    <property type="match status" value="1"/>
</dbReference>
<dbReference type="Pfam" id="PF00013">
    <property type="entry name" value="KH_1"/>
    <property type="match status" value="13"/>
</dbReference>